<dbReference type="RefSeq" id="WP_136869225.1">
    <property type="nucleotide sequence ID" value="NZ_SWAV01000002.1"/>
</dbReference>
<dbReference type="Gene3D" id="2.40.10.220">
    <property type="entry name" value="predicted glycosyltransferase like domains"/>
    <property type="match status" value="1"/>
</dbReference>
<dbReference type="AlphaFoldDB" id="A0A4U0YLT4"/>
<dbReference type="Proteomes" id="UP000305198">
    <property type="component" value="Unassembled WGS sequence"/>
</dbReference>
<organism evidence="2 3">
    <name type="scientific">Halopseudomonas bauzanensis</name>
    <dbReference type="NCBI Taxonomy" id="653930"/>
    <lineage>
        <taxon>Bacteria</taxon>
        <taxon>Pseudomonadati</taxon>
        <taxon>Pseudomonadota</taxon>
        <taxon>Gammaproteobacteria</taxon>
        <taxon>Pseudomonadales</taxon>
        <taxon>Pseudomonadaceae</taxon>
        <taxon>Halopseudomonas</taxon>
    </lineage>
</organism>
<dbReference type="GO" id="GO:0035438">
    <property type="term" value="F:cyclic-di-GMP binding"/>
    <property type="evidence" value="ECO:0007669"/>
    <property type="project" value="InterPro"/>
</dbReference>
<gene>
    <name evidence="2" type="ORF">FA869_07690</name>
</gene>
<dbReference type="InterPro" id="IPR009875">
    <property type="entry name" value="PilZ_domain"/>
</dbReference>
<dbReference type="Pfam" id="PF07238">
    <property type="entry name" value="PilZ"/>
    <property type="match status" value="1"/>
</dbReference>
<dbReference type="EMBL" id="SWAV01000002">
    <property type="protein sequence ID" value="TKA92265.1"/>
    <property type="molecule type" value="Genomic_DNA"/>
</dbReference>
<evidence type="ECO:0000313" key="2">
    <source>
        <dbReference type="EMBL" id="TKA92265.1"/>
    </source>
</evidence>
<dbReference type="SUPFAM" id="SSF141371">
    <property type="entry name" value="PilZ domain-like"/>
    <property type="match status" value="1"/>
</dbReference>
<reference evidence="2 3" key="1">
    <citation type="submission" date="2019-04" db="EMBL/GenBank/DDBJ databases">
        <title>Crypto-aerobic microbial life in anoxic (sulfidic) marine sediments.</title>
        <authorList>
            <person name="Bhattacharya S."/>
            <person name="Roy C."/>
            <person name="Mondal N."/>
            <person name="Sarkar J."/>
            <person name="Mandal S."/>
            <person name="Rameez M.J."/>
            <person name="Ghosh W."/>
        </authorList>
    </citation>
    <scope>NUCLEOTIDE SEQUENCE [LARGE SCALE GENOMIC DNA]</scope>
    <source>
        <strain evidence="2 3">SBBB</strain>
    </source>
</reference>
<proteinExistence type="predicted"/>
<evidence type="ECO:0000313" key="3">
    <source>
        <dbReference type="Proteomes" id="UP000305198"/>
    </source>
</evidence>
<protein>
    <submittedName>
        <fullName evidence="2">PilZ domain-containing protein</fullName>
    </submittedName>
</protein>
<name>A0A4U0YLT4_9GAMM</name>
<accession>A0A4U0YLT4</accession>
<feature type="domain" description="PilZ" evidence="1">
    <location>
        <begin position="12"/>
        <end position="99"/>
    </location>
</feature>
<comment type="caution">
    <text evidence="2">The sequence shown here is derived from an EMBL/GenBank/DDBJ whole genome shotgun (WGS) entry which is preliminary data.</text>
</comment>
<evidence type="ECO:0000259" key="1">
    <source>
        <dbReference type="Pfam" id="PF07238"/>
    </source>
</evidence>
<sequence>MSDHHFSSPALFDATVRLQQDAWTHSAPLLDISLAGLLISRPDTWSLADADAHLETIIELTSGDHIRLEAQLAFSRDDVLSLACRHLDLDSIAQLKELISATLGDPSLAERELTELGR</sequence>